<dbReference type="OrthoDB" id="448946at2759"/>
<dbReference type="EMBL" id="FN649752">
    <property type="protein sequence ID" value="CBJ31692.1"/>
    <property type="molecule type" value="Genomic_DNA"/>
</dbReference>
<dbReference type="GO" id="GO:0005829">
    <property type="term" value="C:cytosol"/>
    <property type="evidence" value="ECO:0007669"/>
    <property type="project" value="TreeGrafter"/>
</dbReference>
<dbReference type="GO" id="GO:0009245">
    <property type="term" value="P:lipid A biosynthetic process"/>
    <property type="evidence" value="ECO:0007669"/>
    <property type="project" value="TreeGrafter"/>
</dbReference>
<keyword evidence="4" id="KW-0275">Fatty acid biosynthesis</keyword>
<sequence length="79" mass="8710">MADASEVEAQVIEVVGEQLEKQGSVKIDSNFIEDLDADSLDTVEIIMSLEEKFDIEISEDDAQKMVTVKDAVDYISANV</sequence>
<evidence type="ECO:0000313" key="6">
    <source>
        <dbReference type="EMBL" id="CBJ31692.1"/>
    </source>
</evidence>
<name>D7FUM5_ECTSI</name>
<evidence type="ECO:0000256" key="1">
    <source>
        <dbReference type="ARBA" id="ARBA00010930"/>
    </source>
</evidence>
<keyword evidence="2 4" id="KW-0596">Phosphopantetheine</keyword>
<dbReference type="HAMAP" id="MF_01217">
    <property type="entry name" value="Acyl_carrier"/>
    <property type="match status" value="1"/>
</dbReference>
<dbReference type="GO" id="GO:0016020">
    <property type="term" value="C:membrane"/>
    <property type="evidence" value="ECO:0007669"/>
    <property type="project" value="GOC"/>
</dbReference>
<dbReference type="GO" id="GO:0000036">
    <property type="term" value="F:acyl carrier activity"/>
    <property type="evidence" value="ECO:0007669"/>
    <property type="project" value="TreeGrafter"/>
</dbReference>
<dbReference type="NCBIfam" id="NF002150">
    <property type="entry name" value="PRK00982.1-4"/>
    <property type="match status" value="1"/>
</dbReference>
<protein>
    <recommendedName>
        <fullName evidence="4">Acyl carrier protein</fullName>
    </recommendedName>
</protein>
<proteinExistence type="inferred from homology"/>
<dbReference type="InterPro" id="IPR036736">
    <property type="entry name" value="ACP-like_sf"/>
</dbReference>
<dbReference type="PROSITE" id="PS50075">
    <property type="entry name" value="CARRIER"/>
    <property type="match status" value="1"/>
</dbReference>
<dbReference type="NCBIfam" id="TIGR00517">
    <property type="entry name" value="acyl_carrier"/>
    <property type="match status" value="1"/>
</dbReference>
<evidence type="ECO:0000256" key="3">
    <source>
        <dbReference type="ARBA" id="ARBA00022553"/>
    </source>
</evidence>
<evidence type="ECO:0000256" key="2">
    <source>
        <dbReference type="ARBA" id="ARBA00022450"/>
    </source>
</evidence>
<dbReference type="SUPFAM" id="SSF47336">
    <property type="entry name" value="ACP-like"/>
    <property type="match status" value="1"/>
</dbReference>
<accession>D7FUM5</accession>
<dbReference type="GO" id="GO:0000035">
    <property type="term" value="F:acyl binding"/>
    <property type="evidence" value="ECO:0007669"/>
    <property type="project" value="TreeGrafter"/>
</dbReference>
<dbReference type="PANTHER" id="PTHR20863:SF76">
    <property type="entry name" value="CARRIER DOMAIN-CONTAINING PROTEIN"/>
    <property type="match status" value="1"/>
</dbReference>
<keyword evidence="3" id="KW-0597">Phosphoprotein</keyword>
<dbReference type="EMBL" id="FN648458">
    <property type="protein sequence ID" value="CBJ31692.1"/>
    <property type="molecule type" value="Genomic_DNA"/>
</dbReference>
<keyword evidence="4" id="KW-0444">Lipid biosynthesis</keyword>
<dbReference type="Proteomes" id="UP000002630">
    <property type="component" value="Linkage Group LG27"/>
</dbReference>
<reference evidence="6 7" key="1">
    <citation type="journal article" date="2010" name="Nature">
        <title>The Ectocarpus genome and the independent evolution of multicellularity in brown algae.</title>
        <authorList>
            <person name="Cock J.M."/>
            <person name="Sterck L."/>
            <person name="Rouze P."/>
            <person name="Scornet D."/>
            <person name="Allen A.E."/>
            <person name="Amoutzias G."/>
            <person name="Anthouard V."/>
            <person name="Artiguenave F."/>
            <person name="Aury J.M."/>
            <person name="Badger J.H."/>
            <person name="Beszteri B."/>
            <person name="Billiau K."/>
            <person name="Bonnet E."/>
            <person name="Bothwell J.H."/>
            <person name="Bowler C."/>
            <person name="Boyen C."/>
            <person name="Brownlee C."/>
            <person name="Carrano C.J."/>
            <person name="Charrier B."/>
            <person name="Cho G.Y."/>
            <person name="Coelho S.M."/>
            <person name="Collen J."/>
            <person name="Corre E."/>
            <person name="Da Silva C."/>
            <person name="Delage L."/>
            <person name="Delaroque N."/>
            <person name="Dittami S.M."/>
            <person name="Doulbeau S."/>
            <person name="Elias M."/>
            <person name="Farnham G."/>
            <person name="Gachon C.M."/>
            <person name="Gschloessl B."/>
            <person name="Heesch S."/>
            <person name="Jabbari K."/>
            <person name="Jubin C."/>
            <person name="Kawai H."/>
            <person name="Kimura K."/>
            <person name="Kloareg B."/>
            <person name="Kupper F.C."/>
            <person name="Lang D."/>
            <person name="Le Bail A."/>
            <person name="Leblanc C."/>
            <person name="Lerouge P."/>
            <person name="Lohr M."/>
            <person name="Lopez P.J."/>
            <person name="Martens C."/>
            <person name="Maumus F."/>
            <person name="Michel G."/>
            <person name="Miranda-Saavedra D."/>
            <person name="Morales J."/>
            <person name="Moreau H."/>
            <person name="Motomura T."/>
            <person name="Nagasato C."/>
            <person name="Napoli C.A."/>
            <person name="Nelson D.R."/>
            <person name="Nyvall-Collen P."/>
            <person name="Peters A.F."/>
            <person name="Pommier C."/>
            <person name="Potin P."/>
            <person name="Poulain J."/>
            <person name="Quesneville H."/>
            <person name="Read B."/>
            <person name="Rensing S.A."/>
            <person name="Ritter A."/>
            <person name="Rousvoal S."/>
            <person name="Samanta M."/>
            <person name="Samson G."/>
            <person name="Schroeder D.C."/>
            <person name="Segurens B."/>
            <person name="Strittmatter M."/>
            <person name="Tonon T."/>
            <person name="Tregear J.W."/>
            <person name="Valentin K."/>
            <person name="von Dassow P."/>
            <person name="Yamagishi T."/>
            <person name="Van de Peer Y."/>
            <person name="Wincker P."/>
        </authorList>
    </citation>
    <scope>NUCLEOTIDE SEQUENCE [LARGE SCALE GENOMIC DNA]</scope>
    <source>
        <strain evidence="7">Ec32 / CCAP1310/4</strain>
    </source>
</reference>
<dbReference type="STRING" id="2880.D7FUM5"/>
<keyword evidence="4" id="KW-0443">Lipid metabolism</keyword>
<evidence type="ECO:0000256" key="4">
    <source>
        <dbReference type="RuleBase" id="RU000722"/>
    </source>
</evidence>
<organism evidence="6 7">
    <name type="scientific">Ectocarpus siliculosus</name>
    <name type="common">Brown alga</name>
    <name type="synonym">Conferva siliculosa</name>
    <dbReference type="NCBI Taxonomy" id="2880"/>
    <lineage>
        <taxon>Eukaryota</taxon>
        <taxon>Sar</taxon>
        <taxon>Stramenopiles</taxon>
        <taxon>Ochrophyta</taxon>
        <taxon>PX clade</taxon>
        <taxon>Phaeophyceae</taxon>
        <taxon>Ectocarpales</taxon>
        <taxon>Ectocarpaceae</taxon>
        <taxon>Ectocarpus</taxon>
    </lineage>
</organism>
<dbReference type="Gene3D" id="1.10.1200.10">
    <property type="entry name" value="ACP-like"/>
    <property type="match status" value="1"/>
</dbReference>
<evidence type="ECO:0000259" key="5">
    <source>
        <dbReference type="PROSITE" id="PS50075"/>
    </source>
</evidence>
<keyword evidence="4" id="KW-0276">Fatty acid metabolism</keyword>
<dbReference type="OMA" id="REIICEQ"/>
<dbReference type="InterPro" id="IPR009081">
    <property type="entry name" value="PP-bd_ACP"/>
</dbReference>
<dbReference type="NCBIfam" id="NF002148">
    <property type="entry name" value="PRK00982.1-2"/>
    <property type="match status" value="1"/>
</dbReference>
<comment type="function">
    <text evidence="4">Carrier of the growing fatty acid chain in fatty acid biosynthesis.</text>
</comment>
<dbReference type="Pfam" id="PF00550">
    <property type="entry name" value="PP-binding"/>
    <property type="match status" value="1"/>
</dbReference>
<feature type="domain" description="Carrier" evidence="5">
    <location>
        <begin position="2"/>
        <end position="79"/>
    </location>
</feature>
<dbReference type="InterPro" id="IPR003231">
    <property type="entry name" value="ACP"/>
</dbReference>
<keyword evidence="7" id="KW-1185">Reference proteome</keyword>
<dbReference type="FunCoup" id="D7FUM5">
    <property type="interactions" value="87"/>
</dbReference>
<dbReference type="PANTHER" id="PTHR20863">
    <property type="entry name" value="ACYL CARRIER PROTEIN"/>
    <property type="match status" value="1"/>
</dbReference>
<comment type="similarity">
    <text evidence="1">Belongs to the acyl carrier protein (ACP) family.</text>
</comment>
<gene>
    <name evidence="6" type="primary">ACP</name>
    <name evidence="6" type="ORF">Esi_0274_0028</name>
</gene>
<dbReference type="AlphaFoldDB" id="D7FUM5"/>
<evidence type="ECO:0000313" key="7">
    <source>
        <dbReference type="Proteomes" id="UP000002630"/>
    </source>
</evidence>
<dbReference type="InParanoid" id="D7FUM5"/>